<dbReference type="PRINTS" id="PR01736">
    <property type="entry name" value="PHPHTRNFRASE"/>
</dbReference>
<dbReference type="PROSITE" id="PS00742">
    <property type="entry name" value="PEP_ENZYMES_2"/>
    <property type="match status" value="1"/>
</dbReference>
<evidence type="ECO:0000256" key="18">
    <source>
        <dbReference type="PIRSR" id="PIRSR000732-1"/>
    </source>
</evidence>
<feature type="binding site" evidence="20">
    <location>
        <position position="457"/>
    </location>
    <ligand>
        <name>Mg(2+)</name>
        <dbReference type="ChEBI" id="CHEBI:18420"/>
    </ligand>
</feature>
<dbReference type="InterPro" id="IPR036637">
    <property type="entry name" value="Phosphohistidine_dom_sf"/>
</dbReference>
<dbReference type="SUPFAM" id="SSF51621">
    <property type="entry name" value="Phosphoenolpyruvate/pyruvate domain"/>
    <property type="match status" value="1"/>
</dbReference>
<evidence type="ECO:0000259" key="23">
    <source>
        <dbReference type="Pfam" id="PF02896"/>
    </source>
</evidence>
<dbReference type="InterPro" id="IPR036618">
    <property type="entry name" value="PtsI_HPr-bd_sf"/>
</dbReference>
<dbReference type="RefSeq" id="WP_230868166.1">
    <property type="nucleotide sequence ID" value="NZ_CP046640.1"/>
</dbReference>
<dbReference type="GO" id="GO:0016301">
    <property type="term" value="F:kinase activity"/>
    <property type="evidence" value="ECO:0007669"/>
    <property type="project" value="UniProtKB-KW"/>
</dbReference>
<dbReference type="InterPro" id="IPR040442">
    <property type="entry name" value="Pyrv_kinase-like_dom_sf"/>
</dbReference>
<dbReference type="InterPro" id="IPR050499">
    <property type="entry name" value="PEP-utilizing_PTS_enzyme"/>
</dbReference>
<feature type="domain" description="PEP-utilising enzyme C-terminal" evidence="23">
    <location>
        <begin position="253"/>
        <end position="543"/>
    </location>
</feature>
<keyword evidence="21" id="KW-0175">Coiled coil</keyword>
<dbReference type="Pfam" id="PF05524">
    <property type="entry name" value="PEP-utilisers_N"/>
    <property type="match status" value="1"/>
</dbReference>
<feature type="binding site" evidence="19">
    <location>
        <position position="467"/>
    </location>
    <ligand>
        <name>phosphoenolpyruvate</name>
        <dbReference type="ChEBI" id="CHEBI:58702"/>
    </ligand>
</feature>
<dbReference type="Pfam" id="PF02896">
    <property type="entry name" value="PEP-utilizers_C"/>
    <property type="match status" value="1"/>
</dbReference>
<accession>A0A8A7KDA8</accession>
<evidence type="ECO:0000256" key="17">
    <source>
        <dbReference type="PIRNR" id="PIRNR000732"/>
    </source>
</evidence>
<evidence type="ECO:0000256" key="5">
    <source>
        <dbReference type="ARBA" id="ARBA00007837"/>
    </source>
</evidence>
<evidence type="ECO:0000256" key="19">
    <source>
        <dbReference type="PIRSR" id="PIRSR000732-2"/>
    </source>
</evidence>
<sequence length="570" mass="63969">MAKRYNGIPVSKGIVIGTIYKYLDEMPTVEVRRISREEINFELDKVKIAREKASCFLEKLKETAEKDLGTEGSMIFEATIAMLNDPVLLEDIKKNIKDGLINTEGAIKKAIDSMVTKFKGIDDEYFQQRIPDVQDVGKHLLRALKGEFSLVSEIPDEAIVVSCDLAPSETALLDKSKLKGFVLTKGGQTSHTVILARGLMLPAVIKVEIDLSTVQTGDRIILNGNTGEVILEPDSTDLTKYEVKIREYQEKQKKLAELKDKPAITRDNFKIQLAANMGTDDELDAILDTNSDGIGLFRTEFLYMNNNSLPDEETQYQVYRKVAKKMKDKPVIIRTLDIGGDKELPYLELPREMNPFLGFRAIRFCLEREDIFLVQLKAILRAAQYGNLKIMFPLISSLEELDRAKKLLDKAKLELTEAKISFNSDIEVGMMIEVPAAAIMADELARQVDFFSIGTNDLIQYTMAADRTNELVAKLHSPYYPAIIRLIKRIVDAAHRAGIKVGICGETAGNPLLTPIFIGMGIDELSMSVGSILDIKQLIRKLDQKECKKNLVQVIKLTTAKQVKEYLKTL</sequence>
<dbReference type="PIRSF" id="PIRSF000732">
    <property type="entry name" value="PTS_enzyme_I"/>
    <property type="match status" value="1"/>
</dbReference>
<dbReference type="SUPFAM" id="SSF47831">
    <property type="entry name" value="Enzyme I of the PEP:sugar phosphotransferase system HPr-binding (sub)domain"/>
    <property type="match status" value="1"/>
</dbReference>
<comment type="similarity">
    <text evidence="5 17">Belongs to the PEP-utilizing enzyme family.</text>
</comment>
<dbReference type="GO" id="GO:0046872">
    <property type="term" value="F:metal ion binding"/>
    <property type="evidence" value="ECO:0007669"/>
    <property type="project" value="UniProtKB-KW"/>
</dbReference>
<keyword evidence="11 17" id="KW-0808">Transferase</keyword>
<proteinExistence type="inferred from homology"/>
<dbReference type="Proteomes" id="UP000665020">
    <property type="component" value="Chromosome"/>
</dbReference>
<dbReference type="InterPro" id="IPR008731">
    <property type="entry name" value="PTS_EIN"/>
</dbReference>
<comment type="cofactor">
    <cofactor evidence="2 17 20">
        <name>Mg(2+)</name>
        <dbReference type="ChEBI" id="CHEBI:18420"/>
    </cofactor>
</comment>
<dbReference type="PANTHER" id="PTHR46244">
    <property type="entry name" value="PHOSPHOENOLPYRUVATE-PROTEIN PHOSPHOTRANSFERASE"/>
    <property type="match status" value="1"/>
</dbReference>
<keyword evidence="15 17" id="KW-0460">Magnesium</keyword>
<comment type="catalytic activity">
    <reaction evidence="1 17">
        <text>L-histidyl-[protein] + phosphoenolpyruvate = N(pros)-phospho-L-histidyl-[protein] + pyruvate</text>
        <dbReference type="Rhea" id="RHEA:23880"/>
        <dbReference type="Rhea" id="RHEA-COMP:9745"/>
        <dbReference type="Rhea" id="RHEA-COMP:9746"/>
        <dbReference type="ChEBI" id="CHEBI:15361"/>
        <dbReference type="ChEBI" id="CHEBI:29979"/>
        <dbReference type="ChEBI" id="CHEBI:58702"/>
        <dbReference type="ChEBI" id="CHEBI:64837"/>
        <dbReference type="EC" id="2.7.3.9"/>
    </reaction>
</comment>
<dbReference type="NCBIfam" id="TIGR01417">
    <property type="entry name" value="PTS_I_fam"/>
    <property type="match status" value="1"/>
</dbReference>
<feature type="coiled-coil region" evidence="21">
    <location>
        <begin position="394"/>
        <end position="421"/>
    </location>
</feature>
<dbReference type="Gene3D" id="3.50.30.10">
    <property type="entry name" value="Phosphohistidine domain"/>
    <property type="match status" value="1"/>
</dbReference>
<keyword evidence="12 17" id="KW-0598">Phosphotransferase system</keyword>
<dbReference type="PROSITE" id="PS00370">
    <property type="entry name" value="PEP_ENZYMES_PHOS_SITE"/>
    <property type="match status" value="1"/>
</dbReference>
<evidence type="ECO:0000256" key="11">
    <source>
        <dbReference type="ARBA" id="ARBA00022679"/>
    </source>
</evidence>
<dbReference type="InterPro" id="IPR018274">
    <property type="entry name" value="PEP_util_AS"/>
</dbReference>
<feature type="domain" description="PEP-utilising enzyme mobile" evidence="22">
    <location>
        <begin position="154"/>
        <end position="227"/>
    </location>
</feature>
<evidence type="ECO:0000256" key="16">
    <source>
        <dbReference type="ARBA" id="ARBA00033235"/>
    </source>
</evidence>
<keyword evidence="13 17" id="KW-0479">Metal-binding</keyword>
<dbReference type="KEGG" id="ifn:GM661_18720"/>
<feature type="binding site" evidence="19">
    <location>
        <position position="334"/>
    </location>
    <ligand>
        <name>phosphoenolpyruvate</name>
        <dbReference type="ChEBI" id="CHEBI:58702"/>
    </ligand>
</feature>
<evidence type="ECO:0000256" key="1">
    <source>
        <dbReference type="ARBA" id="ARBA00000683"/>
    </source>
</evidence>
<evidence type="ECO:0000256" key="14">
    <source>
        <dbReference type="ARBA" id="ARBA00022777"/>
    </source>
</evidence>
<dbReference type="Gene3D" id="3.20.20.60">
    <property type="entry name" value="Phosphoenolpyruvate-binding domains"/>
    <property type="match status" value="1"/>
</dbReference>
<dbReference type="EMBL" id="CP046640">
    <property type="protein sequence ID" value="QTL99843.1"/>
    <property type="molecule type" value="Genomic_DNA"/>
</dbReference>
<dbReference type="InterPro" id="IPR000121">
    <property type="entry name" value="PEP_util_C"/>
</dbReference>
<evidence type="ECO:0000256" key="2">
    <source>
        <dbReference type="ARBA" id="ARBA00001946"/>
    </source>
</evidence>
<evidence type="ECO:0000256" key="20">
    <source>
        <dbReference type="PIRSR" id="PIRSR000732-3"/>
    </source>
</evidence>
<evidence type="ECO:0000256" key="21">
    <source>
        <dbReference type="SAM" id="Coils"/>
    </source>
</evidence>
<dbReference type="Pfam" id="PF00391">
    <property type="entry name" value="PEP-utilizers"/>
    <property type="match status" value="1"/>
</dbReference>
<organism evidence="25 26">
    <name type="scientific">Iocasia fonsfrigidae</name>
    <dbReference type="NCBI Taxonomy" id="2682810"/>
    <lineage>
        <taxon>Bacteria</taxon>
        <taxon>Bacillati</taxon>
        <taxon>Bacillota</taxon>
        <taxon>Clostridia</taxon>
        <taxon>Halanaerobiales</taxon>
        <taxon>Halanaerobiaceae</taxon>
        <taxon>Iocasia</taxon>
    </lineage>
</organism>
<evidence type="ECO:0000256" key="7">
    <source>
        <dbReference type="ARBA" id="ARBA00016544"/>
    </source>
</evidence>
<dbReference type="GO" id="GO:0009401">
    <property type="term" value="P:phosphoenolpyruvate-dependent sugar phosphotransferase system"/>
    <property type="evidence" value="ECO:0007669"/>
    <property type="project" value="UniProtKB-KW"/>
</dbReference>
<dbReference type="InterPro" id="IPR008279">
    <property type="entry name" value="PEP-util_enz_mobile_dom"/>
</dbReference>
<comment type="subcellular location">
    <subcellularLocation>
        <location evidence="4 17">Cytoplasm</location>
    </subcellularLocation>
</comment>
<keyword evidence="9 17" id="KW-0963">Cytoplasm</keyword>
<dbReference type="Gene3D" id="1.10.274.10">
    <property type="entry name" value="PtsI, HPr-binding domain"/>
    <property type="match status" value="1"/>
</dbReference>
<name>A0A8A7KDA8_9FIRM</name>
<evidence type="ECO:0000313" key="26">
    <source>
        <dbReference type="Proteomes" id="UP000665020"/>
    </source>
</evidence>
<dbReference type="InterPro" id="IPR023151">
    <property type="entry name" value="PEP_util_CS"/>
</dbReference>
<dbReference type="InterPro" id="IPR024692">
    <property type="entry name" value="PTS_EI"/>
</dbReference>
<evidence type="ECO:0000256" key="12">
    <source>
        <dbReference type="ARBA" id="ARBA00022683"/>
    </source>
</evidence>
<evidence type="ECO:0000259" key="22">
    <source>
        <dbReference type="Pfam" id="PF00391"/>
    </source>
</evidence>
<feature type="binding site" evidence="20">
    <location>
        <position position="433"/>
    </location>
    <ligand>
        <name>Mg(2+)</name>
        <dbReference type="ChEBI" id="CHEBI:18420"/>
    </ligand>
</feature>
<dbReference type="PANTHER" id="PTHR46244:SF3">
    <property type="entry name" value="PHOSPHOENOLPYRUVATE-PROTEIN PHOSPHOTRANSFERASE"/>
    <property type="match status" value="1"/>
</dbReference>
<reference evidence="25" key="1">
    <citation type="submission" date="2019-12" db="EMBL/GenBank/DDBJ databases">
        <authorList>
            <person name="zhang j."/>
            <person name="sun C.M."/>
        </authorList>
    </citation>
    <scope>NUCLEOTIDE SEQUENCE</scope>
    <source>
        <strain evidence="25">NS-1</strain>
    </source>
</reference>
<evidence type="ECO:0000256" key="8">
    <source>
        <dbReference type="ARBA" id="ARBA00022448"/>
    </source>
</evidence>
<keyword evidence="10 17" id="KW-0762">Sugar transport</keyword>
<keyword evidence="26" id="KW-1185">Reference proteome</keyword>
<evidence type="ECO:0000256" key="6">
    <source>
        <dbReference type="ARBA" id="ARBA00012232"/>
    </source>
</evidence>
<dbReference type="AlphaFoldDB" id="A0A8A7KDA8"/>
<feature type="domain" description="Phosphotransferase system enzyme I N-terminal" evidence="24">
    <location>
        <begin position="6"/>
        <end position="129"/>
    </location>
</feature>
<dbReference type="GO" id="GO:0005737">
    <property type="term" value="C:cytoplasm"/>
    <property type="evidence" value="ECO:0007669"/>
    <property type="project" value="UniProtKB-SubCell"/>
</dbReference>
<evidence type="ECO:0000259" key="24">
    <source>
        <dbReference type="Pfam" id="PF05524"/>
    </source>
</evidence>
<dbReference type="GO" id="GO:0008965">
    <property type="term" value="F:phosphoenolpyruvate-protein phosphotransferase activity"/>
    <property type="evidence" value="ECO:0007669"/>
    <property type="project" value="UniProtKB-EC"/>
</dbReference>
<dbReference type="InterPro" id="IPR006318">
    <property type="entry name" value="PTS_EI-like"/>
</dbReference>
<feature type="active site" description="Proton donor" evidence="18">
    <location>
        <position position="504"/>
    </location>
</feature>
<protein>
    <recommendedName>
        <fullName evidence="7 17">Phosphoenolpyruvate-protein phosphotransferase</fullName>
        <ecNumber evidence="6 17">2.7.3.9</ecNumber>
    </recommendedName>
    <alternativeName>
        <fullName evidence="16 17">Phosphotransferase system, enzyme I</fullName>
    </alternativeName>
</protein>
<feature type="binding site" evidence="19">
    <location>
        <position position="298"/>
    </location>
    <ligand>
        <name>phosphoenolpyruvate</name>
        <dbReference type="ChEBI" id="CHEBI:58702"/>
    </ligand>
</feature>
<feature type="binding site" evidence="19">
    <location>
        <begin position="456"/>
        <end position="457"/>
    </location>
    <ligand>
        <name>phosphoenolpyruvate</name>
        <dbReference type="ChEBI" id="CHEBI:58702"/>
    </ligand>
</feature>
<evidence type="ECO:0000256" key="4">
    <source>
        <dbReference type="ARBA" id="ARBA00004496"/>
    </source>
</evidence>
<comment type="function">
    <text evidence="3 17">General (non sugar-specific) component of the phosphoenolpyruvate-dependent sugar phosphotransferase system (sugar PTS). This major carbohydrate active-transport system catalyzes the phosphorylation of incoming sugar substrates concomitantly with their translocation across the cell membrane. Enzyme I transfers the phosphoryl group from phosphoenolpyruvate (PEP) to the phosphoryl carrier protein (HPr).</text>
</comment>
<evidence type="ECO:0000256" key="3">
    <source>
        <dbReference type="ARBA" id="ARBA00002728"/>
    </source>
</evidence>
<gene>
    <name evidence="25" type="primary">ptsP</name>
    <name evidence="25" type="ORF">GM661_18720</name>
</gene>
<evidence type="ECO:0000256" key="15">
    <source>
        <dbReference type="ARBA" id="ARBA00022842"/>
    </source>
</evidence>
<evidence type="ECO:0000256" key="9">
    <source>
        <dbReference type="ARBA" id="ARBA00022490"/>
    </source>
</evidence>
<keyword evidence="14 17" id="KW-0418">Kinase</keyword>
<keyword evidence="8 17" id="KW-0813">Transport</keyword>
<evidence type="ECO:0000313" key="25">
    <source>
        <dbReference type="EMBL" id="QTL99843.1"/>
    </source>
</evidence>
<evidence type="ECO:0000256" key="13">
    <source>
        <dbReference type="ARBA" id="ARBA00022723"/>
    </source>
</evidence>
<feature type="active site" description="Tele-phosphohistidine intermediate" evidence="18">
    <location>
        <position position="191"/>
    </location>
</feature>
<dbReference type="EC" id="2.7.3.9" evidence="6 17"/>
<dbReference type="SUPFAM" id="SSF52009">
    <property type="entry name" value="Phosphohistidine domain"/>
    <property type="match status" value="1"/>
</dbReference>
<evidence type="ECO:0000256" key="10">
    <source>
        <dbReference type="ARBA" id="ARBA00022597"/>
    </source>
</evidence>
<dbReference type="InterPro" id="IPR015813">
    <property type="entry name" value="Pyrv/PenolPyrv_kinase-like_dom"/>
</dbReference>